<evidence type="ECO:0000256" key="8">
    <source>
        <dbReference type="ARBA" id="ARBA00022676"/>
    </source>
</evidence>
<dbReference type="Gene3D" id="3.90.1170.30">
    <property type="entry name" value="Pyrimidine nucleoside phosphorylase-like, C-terminal domain"/>
    <property type="match status" value="1"/>
</dbReference>
<comment type="caution">
    <text evidence="15">The sequence shown here is derived from an EMBL/GenBank/DDBJ whole genome shotgun (WGS) entry which is preliminary data.</text>
</comment>
<dbReference type="PIRSF" id="PIRSF000478">
    <property type="entry name" value="TP_PyNP"/>
    <property type="match status" value="1"/>
</dbReference>
<dbReference type="GO" id="GO:0009032">
    <property type="term" value="F:thymidine phosphorylase activity"/>
    <property type="evidence" value="ECO:0007669"/>
    <property type="project" value="TreeGrafter"/>
</dbReference>
<evidence type="ECO:0000256" key="9">
    <source>
        <dbReference type="ARBA" id="ARBA00022679"/>
    </source>
</evidence>
<feature type="domain" description="Pyrimidine nucleoside phosphorylase C-terminal" evidence="14">
    <location>
        <begin position="345"/>
        <end position="418"/>
    </location>
</feature>
<dbReference type="InterPro" id="IPR036320">
    <property type="entry name" value="Glycosyl_Trfase_fam3_N_dom_sf"/>
</dbReference>
<reference evidence="15 16" key="1">
    <citation type="submission" date="2015-03" db="EMBL/GenBank/DDBJ databases">
        <title>Genome Assembly of Staphylococcus cohnii subsp. cohnii strain G22B2.</title>
        <authorList>
            <person name="Nair G."/>
            <person name="Kaur G."/>
            <person name="Khatri I."/>
            <person name="Singh N.K."/>
            <person name="Sathyabama S."/>
            <person name="Maurya S.K."/>
            <person name="Subramanian S."/>
            <person name="Agrewala J.N."/>
            <person name="Mayilraj S."/>
        </authorList>
    </citation>
    <scope>NUCLEOTIDE SEQUENCE [LARGE SCALE GENOMIC DNA]</scope>
    <source>
        <strain evidence="15 16">G22B2</strain>
    </source>
</reference>
<keyword evidence="11" id="KW-0630">Potassium</keyword>
<accession>A0A0M2P325</accession>
<dbReference type="GO" id="GO:0046872">
    <property type="term" value="F:metal ion binding"/>
    <property type="evidence" value="ECO:0007669"/>
    <property type="project" value="UniProtKB-KW"/>
</dbReference>
<evidence type="ECO:0000256" key="6">
    <source>
        <dbReference type="ARBA" id="ARBA00011889"/>
    </source>
</evidence>
<dbReference type="PATRIC" id="fig|74704.6.peg.2441"/>
<comment type="catalytic activity">
    <reaction evidence="13">
        <text>thymidine + phosphate = 2-deoxy-alpha-D-ribose 1-phosphate + thymine</text>
        <dbReference type="Rhea" id="RHEA:16037"/>
        <dbReference type="ChEBI" id="CHEBI:17748"/>
        <dbReference type="ChEBI" id="CHEBI:17821"/>
        <dbReference type="ChEBI" id="CHEBI:43474"/>
        <dbReference type="ChEBI" id="CHEBI:57259"/>
        <dbReference type="EC" id="2.4.2.2"/>
    </reaction>
</comment>
<sequence length="433" mass="45960">MRMVDIIEKKRDGQALTNEEIEFFINAYTSGEIPDYQASSLAMAIFFQDMNDQERAALTMAMVNSGDVIDLSAINGIKVDKHSTGGVGDTTTLVLAPLVASVGVPVAKMSGRGLGHTGGTIDKLESVKGFHVEISEDKFVELVNEAKVAVIGQTGNLTPADKKLYGLRDVTGTVNSIPLIASSIMSKKIAAGADAIVLDVKTGNGAFMKTIEDAEALAHAMVSIGNNVGRNTMAIISDMSQPLGNAIGNALEVKEAIETLKGQGPKDLTELVMTLGSQMVVVGGKAKDLNEAQALLEKAIQDGSALESFRTFLENQDGDGSVVDDVSKLPQARYQIDLLSQKSGTVTEIIANEIGVASMMLGAGRQTKEDDIDLSVGIVLHKKVGDSFDEGEALLTIHSNREQIDDVKEKLNQSIAITSHGEVPTLIHKIITE</sequence>
<name>A0A0M2P325_STACC</name>
<dbReference type="InterPro" id="IPR018090">
    <property type="entry name" value="Pyrmidine_PPas_bac/euk"/>
</dbReference>
<evidence type="ECO:0000259" key="14">
    <source>
        <dbReference type="SMART" id="SM00941"/>
    </source>
</evidence>
<dbReference type="SUPFAM" id="SSF52418">
    <property type="entry name" value="Nucleoside phosphorylase/phosphoribosyltransferase catalytic domain"/>
    <property type="match status" value="1"/>
</dbReference>
<dbReference type="Pfam" id="PF02885">
    <property type="entry name" value="Glycos_trans_3N"/>
    <property type="match status" value="1"/>
</dbReference>
<organism evidence="15 16">
    <name type="scientific">Staphylococcus cohnii subsp. cohnii</name>
    <dbReference type="NCBI Taxonomy" id="74704"/>
    <lineage>
        <taxon>Bacteria</taxon>
        <taxon>Bacillati</taxon>
        <taxon>Bacillota</taxon>
        <taxon>Bacilli</taxon>
        <taxon>Bacillales</taxon>
        <taxon>Staphylococcaceae</taxon>
        <taxon>Staphylococcus</taxon>
        <taxon>Staphylococcus cohnii species complex</taxon>
    </lineage>
</organism>
<evidence type="ECO:0000256" key="5">
    <source>
        <dbReference type="ARBA" id="ARBA00011738"/>
    </source>
</evidence>
<dbReference type="SUPFAM" id="SSF47648">
    <property type="entry name" value="Nucleoside phosphorylase/phosphoribosyltransferase N-terminal domain"/>
    <property type="match status" value="1"/>
</dbReference>
<evidence type="ECO:0000256" key="12">
    <source>
        <dbReference type="ARBA" id="ARBA00048453"/>
    </source>
</evidence>
<dbReference type="InterPro" id="IPR017459">
    <property type="entry name" value="Glycosyl_Trfase_fam3_N_dom"/>
</dbReference>
<comment type="cofactor">
    <cofactor evidence="2">
        <name>K(+)</name>
        <dbReference type="ChEBI" id="CHEBI:29103"/>
    </cofactor>
</comment>
<evidence type="ECO:0000256" key="13">
    <source>
        <dbReference type="ARBA" id="ARBA00048525"/>
    </source>
</evidence>
<dbReference type="RefSeq" id="WP_019468269.1">
    <property type="nucleotide sequence ID" value="NZ_LAKJ01000007.1"/>
</dbReference>
<evidence type="ECO:0000313" key="16">
    <source>
        <dbReference type="Proteomes" id="UP000034455"/>
    </source>
</evidence>
<comment type="similarity">
    <text evidence="4">Belongs to the thymidine/pyrimidine-nucleoside phosphorylase family.</text>
</comment>
<dbReference type="FunFam" id="3.40.1030.10:FF:000003">
    <property type="entry name" value="Pyrimidine-nucleoside phosphorylase"/>
    <property type="match status" value="1"/>
</dbReference>
<evidence type="ECO:0000256" key="11">
    <source>
        <dbReference type="ARBA" id="ARBA00022958"/>
    </source>
</evidence>
<dbReference type="NCBIfam" id="TIGR02644">
    <property type="entry name" value="Y_phosphoryl"/>
    <property type="match status" value="1"/>
</dbReference>
<dbReference type="NCBIfam" id="NF004490">
    <property type="entry name" value="PRK05820.1"/>
    <property type="match status" value="1"/>
</dbReference>
<dbReference type="Pfam" id="PF07831">
    <property type="entry name" value="PYNP_C"/>
    <property type="match status" value="1"/>
</dbReference>
<keyword evidence="9" id="KW-0808">Transferase</keyword>
<comment type="subunit">
    <text evidence="5">Homodimer.</text>
</comment>
<comment type="catalytic activity">
    <reaction evidence="12">
        <text>uridine + phosphate = alpha-D-ribose 1-phosphate + uracil</text>
        <dbReference type="Rhea" id="RHEA:24388"/>
        <dbReference type="ChEBI" id="CHEBI:16704"/>
        <dbReference type="ChEBI" id="CHEBI:17568"/>
        <dbReference type="ChEBI" id="CHEBI:43474"/>
        <dbReference type="ChEBI" id="CHEBI:57720"/>
        <dbReference type="EC" id="2.4.2.2"/>
    </reaction>
</comment>
<dbReference type="GO" id="GO:0005829">
    <property type="term" value="C:cytosol"/>
    <property type="evidence" value="ECO:0007669"/>
    <property type="project" value="TreeGrafter"/>
</dbReference>
<evidence type="ECO:0000256" key="3">
    <source>
        <dbReference type="ARBA" id="ARBA00003877"/>
    </source>
</evidence>
<keyword evidence="8" id="KW-0328">Glycosyltransferase</keyword>
<dbReference type="InterPro" id="IPR017872">
    <property type="entry name" value="Pyrmidine_PPase_CS"/>
</dbReference>
<dbReference type="PANTHER" id="PTHR10515">
    <property type="entry name" value="THYMIDINE PHOSPHORYLASE"/>
    <property type="match status" value="1"/>
</dbReference>
<dbReference type="SUPFAM" id="SSF54680">
    <property type="entry name" value="Pyrimidine nucleoside phosphorylase C-terminal domain"/>
    <property type="match status" value="1"/>
</dbReference>
<keyword evidence="10" id="KW-0479">Metal-binding</keyword>
<dbReference type="GO" id="GO:0004645">
    <property type="term" value="F:1,4-alpha-oligoglucan phosphorylase activity"/>
    <property type="evidence" value="ECO:0007669"/>
    <property type="project" value="InterPro"/>
</dbReference>
<comment type="function">
    <text evidence="3">Catalyzes phosphorolysis of the pyrimidine nucleosides uridine, thymidine and 2'-deoxyuridine with the formation of the corresponding pyrimidine base and ribose-1-phosphate.</text>
</comment>
<comment type="catalytic activity">
    <reaction evidence="1">
        <text>2'-deoxyuridine + phosphate = 2-deoxy-alpha-D-ribose 1-phosphate + uracil</text>
        <dbReference type="Rhea" id="RHEA:22824"/>
        <dbReference type="ChEBI" id="CHEBI:16450"/>
        <dbReference type="ChEBI" id="CHEBI:17568"/>
        <dbReference type="ChEBI" id="CHEBI:43474"/>
        <dbReference type="ChEBI" id="CHEBI:57259"/>
        <dbReference type="EC" id="2.4.2.2"/>
    </reaction>
</comment>
<dbReference type="EC" id="2.4.2.2" evidence="6"/>
<dbReference type="GO" id="GO:0006206">
    <property type="term" value="P:pyrimidine nucleobase metabolic process"/>
    <property type="evidence" value="ECO:0007669"/>
    <property type="project" value="InterPro"/>
</dbReference>
<dbReference type="InterPro" id="IPR035902">
    <property type="entry name" value="Nuc_phospho_transferase"/>
</dbReference>
<dbReference type="PANTHER" id="PTHR10515:SF0">
    <property type="entry name" value="THYMIDINE PHOSPHORYLASE"/>
    <property type="match status" value="1"/>
</dbReference>
<dbReference type="InterPro" id="IPR000053">
    <property type="entry name" value="Thymidine/pyrmidine_PPase"/>
</dbReference>
<dbReference type="InterPro" id="IPR013102">
    <property type="entry name" value="PYNP_C"/>
</dbReference>
<dbReference type="GO" id="GO:0006213">
    <property type="term" value="P:pyrimidine nucleoside metabolic process"/>
    <property type="evidence" value="ECO:0007669"/>
    <property type="project" value="InterPro"/>
</dbReference>
<dbReference type="FunFam" id="1.20.970.10:FF:000002">
    <property type="entry name" value="Pyrimidine-nucleoside phosphorylase"/>
    <property type="match status" value="1"/>
</dbReference>
<evidence type="ECO:0000256" key="7">
    <source>
        <dbReference type="ARBA" id="ARBA00014680"/>
    </source>
</evidence>
<dbReference type="AlphaFoldDB" id="A0A0M2P325"/>
<dbReference type="Proteomes" id="UP000034455">
    <property type="component" value="Unassembled WGS sequence"/>
</dbReference>
<dbReference type="Pfam" id="PF00591">
    <property type="entry name" value="Glycos_transf_3"/>
    <property type="match status" value="1"/>
</dbReference>
<proteinExistence type="inferred from homology"/>
<evidence type="ECO:0000256" key="10">
    <source>
        <dbReference type="ARBA" id="ARBA00022723"/>
    </source>
</evidence>
<dbReference type="InterPro" id="IPR036566">
    <property type="entry name" value="PYNP-like_C_sf"/>
</dbReference>
<dbReference type="Gene3D" id="3.40.1030.10">
    <property type="entry name" value="Nucleoside phosphorylase/phosphoribosyltransferase catalytic domain"/>
    <property type="match status" value="1"/>
</dbReference>
<evidence type="ECO:0000313" key="15">
    <source>
        <dbReference type="EMBL" id="KKI64620.1"/>
    </source>
</evidence>
<dbReference type="InterPro" id="IPR000312">
    <property type="entry name" value="Glycosyl_Trfase_fam3"/>
</dbReference>
<protein>
    <recommendedName>
        <fullName evidence="7">Pyrimidine-nucleoside phosphorylase</fullName>
        <ecNumber evidence="6">2.4.2.2</ecNumber>
    </recommendedName>
</protein>
<evidence type="ECO:0000256" key="1">
    <source>
        <dbReference type="ARBA" id="ARBA00001066"/>
    </source>
</evidence>
<dbReference type="Gene3D" id="1.20.970.10">
    <property type="entry name" value="Transferase, Pyrimidine Nucleoside Phosphorylase, Chain C"/>
    <property type="match status" value="1"/>
</dbReference>
<dbReference type="SMART" id="SM00941">
    <property type="entry name" value="PYNP_C"/>
    <property type="match status" value="1"/>
</dbReference>
<evidence type="ECO:0000256" key="2">
    <source>
        <dbReference type="ARBA" id="ARBA00001958"/>
    </source>
</evidence>
<gene>
    <name evidence="15" type="ORF">UF66_2347</name>
</gene>
<dbReference type="EMBL" id="LAKJ01000007">
    <property type="protein sequence ID" value="KKI64620.1"/>
    <property type="molecule type" value="Genomic_DNA"/>
</dbReference>
<dbReference type="PROSITE" id="PS00647">
    <property type="entry name" value="THYMID_PHOSPHORYLASE"/>
    <property type="match status" value="1"/>
</dbReference>
<evidence type="ECO:0000256" key="4">
    <source>
        <dbReference type="ARBA" id="ARBA00006915"/>
    </source>
</evidence>
<dbReference type="NCBIfam" id="NF004747">
    <property type="entry name" value="PRK06078.1"/>
    <property type="match status" value="1"/>
</dbReference>